<organism evidence="2 3">
    <name type="scientific">Gluconobacter cerinus</name>
    <dbReference type="NCBI Taxonomy" id="38307"/>
    <lineage>
        <taxon>Bacteria</taxon>
        <taxon>Pseudomonadati</taxon>
        <taxon>Pseudomonadota</taxon>
        <taxon>Alphaproteobacteria</taxon>
        <taxon>Acetobacterales</taxon>
        <taxon>Acetobacteraceae</taxon>
        <taxon>Gluconobacter</taxon>
    </lineage>
</organism>
<sequence length="83" mass="8763">MIAAASAETSYIAAPLAIASQFVIVQKSHFALKCVTKGHAGNSHENHVGAGSEERIRADDRYRARGSRAGPKARARRRGGSCG</sequence>
<feature type="compositionally biased region" description="Basic and acidic residues" evidence="1">
    <location>
        <begin position="42"/>
        <end position="63"/>
    </location>
</feature>
<dbReference type="Proteomes" id="UP000077786">
    <property type="component" value="Unassembled WGS sequence"/>
</dbReference>
<gene>
    <name evidence="2" type="ORF">A0123_02047</name>
</gene>
<evidence type="ECO:0000313" key="2">
    <source>
        <dbReference type="EMBL" id="OAJ67448.1"/>
    </source>
</evidence>
<comment type="caution">
    <text evidence="2">The sequence shown here is derived from an EMBL/GenBank/DDBJ whole genome shotgun (WGS) entry which is preliminary data.</text>
</comment>
<feature type="compositionally biased region" description="Basic residues" evidence="1">
    <location>
        <begin position="71"/>
        <end position="83"/>
    </location>
</feature>
<dbReference type="EMBL" id="LUTU01000008">
    <property type="protein sequence ID" value="OAJ67448.1"/>
    <property type="molecule type" value="Genomic_DNA"/>
</dbReference>
<evidence type="ECO:0000256" key="1">
    <source>
        <dbReference type="SAM" id="MobiDB-lite"/>
    </source>
</evidence>
<evidence type="ECO:0000313" key="3">
    <source>
        <dbReference type="Proteomes" id="UP000077786"/>
    </source>
</evidence>
<proteinExistence type="predicted"/>
<name>A0A1B6VK71_9PROT</name>
<protein>
    <submittedName>
        <fullName evidence="2">Uncharacterized protein</fullName>
    </submittedName>
</protein>
<feature type="region of interest" description="Disordered" evidence="1">
    <location>
        <begin position="38"/>
        <end position="83"/>
    </location>
</feature>
<dbReference type="AlphaFoldDB" id="A0A1B6VK71"/>
<accession>A0A1B6VK71</accession>
<reference evidence="2 3" key="1">
    <citation type="submission" date="2016-03" db="EMBL/GenBank/DDBJ databases">
        <title>Draft genome sequence of Gluconobacter cerinus strain CECT 9110.</title>
        <authorList>
            <person name="Sainz F."/>
            <person name="Mas A."/>
            <person name="Torija M.J."/>
        </authorList>
    </citation>
    <scope>NUCLEOTIDE SEQUENCE [LARGE SCALE GENOMIC DNA]</scope>
    <source>
        <strain evidence="2 3">CECT 9110</strain>
    </source>
</reference>